<dbReference type="Proteomes" id="UP000078046">
    <property type="component" value="Unassembled WGS sequence"/>
</dbReference>
<keyword evidence="2" id="KW-1185">Reference proteome</keyword>
<organism evidence="1 2">
    <name type="scientific">Intoshia linei</name>
    <dbReference type="NCBI Taxonomy" id="1819745"/>
    <lineage>
        <taxon>Eukaryota</taxon>
        <taxon>Metazoa</taxon>
        <taxon>Spiralia</taxon>
        <taxon>Lophotrochozoa</taxon>
        <taxon>Mesozoa</taxon>
        <taxon>Orthonectida</taxon>
        <taxon>Rhopaluridae</taxon>
        <taxon>Intoshia</taxon>
    </lineage>
</organism>
<sequence length="95" mass="11189">MTGIYQELINQFEKYTDDVVDNLRQTCSLSLEENGNPQNVEQLNEIVDKYSHQCHQNIKKKIMSFMDNEEINKDFSLDSKSKLFNTDTDKNEYVC</sequence>
<evidence type="ECO:0000313" key="1">
    <source>
        <dbReference type="EMBL" id="OAF66163.1"/>
    </source>
</evidence>
<protein>
    <submittedName>
        <fullName evidence="1">Uncharacterized protein</fullName>
    </submittedName>
</protein>
<gene>
    <name evidence="1" type="ORF">A3Q56_06117</name>
</gene>
<proteinExistence type="predicted"/>
<name>A0A177AXR4_9BILA</name>
<accession>A0A177AXR4</accession>
<evidence type="ECO:0000313" key="2">
    <source>
        <dbReference type="Proteomes" id="UP000078046"/>
    </source>
</evidence>
<comment type="caution">
    <text evidence="1">The sequence shown here is derived from an EMBL/GenBank/DDBJ whole genome shotgun (WGS) entry which is preliminary data.</text>
</comment>
<dbReference type="AlphaFoldDB" id="A0A177AXR4"/>
<reference evidence="1 2" key="1">
    <citation type="submission" date="2016-04" db="EMBL/GenBank/DDBJ databases">
        <title>The genome of Intoshia linei affirms orthonectids as highly simplified spiralians.</title>
        <authorList>
            <person name="Mikhailov K.V."/>
            <person name="Slusarev G.S."/>
            <person name="Nikitin M.A."/>
            <person name="Logacheva M.D."/>
            <person name="Penin A."/>
            <person name="Aleoshin V."/>
            <person name="Panchin Y.V."/>
        </authorList>
    </citation>
    <scope>NUCLEOTIDE SEQUENCE [LARGE SCALE GENOMIC DNA]</scope>
    <source>
        <strain evidence="1">Intl2013</strain>
        <tissue evidence="1">Whole animal</tissue>
    </source>
</reference>
<dbReference type="EMBL" id="LWCA01001016">
    <property type="protein sequence ID" value="OAF66163.1"/>
    <property type="molecule type" value="Genomic_DNA"/>
</dbReference>